<accession>A0A498REZ2</accession>
<protein>
    <recommendedName>
        <fullName evidence="1">HTH cro/C1-type domain-containing protein</fullName>
    </recommendedName>
</protein>
<evidence type="ECO:0000313" key="3">
    <source>
        <dbReference type="Proteomes" id="UP000277811"/>
    </source>
</evidence>
<name>A0A498REZ2_9FIRM</name>
<feature type="domain" description="HTH cro/C1-type" evidence="1">
    <location>
        <begin position="15"/>
        <end position="67"/>
    </location>
</feature>
<keyword evidence="3" id="KW-1185">Reference proteome</keyword>
<evidence type="ECO:0000259" key="1">
    <source>
        <dbReference type="PROSITE" id="PS50943"/>
    </source>
</evidence>
<dbReference type="CDD" id="cd00093">
    <property type="entry name" value="HTH_XRE"/>
    <property type="match status" value="1"/>
</dbReference>
<dbReference type="InterPro" id="IPR010982">
    <property type="entry name" value="Lambda_DNA-bd_dom_sf"/>
</dbReference>
<dbReference type="Gene3D" id="1.10.260.40">
    <property type="entry name" value="lambda repressor-like DNA-binding domains"/>
    <property type="match status" value="1"/>
</dbReference>
<dbReference type="SUPFAM" id="SSF47413">
    <property type="entry name" value="lambda repressor-like DNA-binding domains"/>
    <property type="match status" value="1"/>
</dbReference>
<dbReference type="AlphaFoldDB" id="A0A498REZ2"/>
<organism evidence="2 3">
    <name type="scientific">Lucifera butyrica</name>
    <dbReference type="NCBI Taxonomy" id="1351585"/>
    <lineage>
        <taxon>Bacteria</taxon>
        <taxon>Bacillati</taxon>
        <taxon>Bacillota</taxon>
        <taxon>Negativicutes</taxon>
        <taxon>Veillonellales</taxon>
        <taxon>Veillonellaceae</taxon>
        <taxon>Lucifera</taxon>
    </lineage>
</organism>
<proteinExistence type="predicted"/>
<dbReference type="PROSITE" id="PS50943">
    <property type="entry name" value="HTH_CROC1"/>
    <property type="match status" value="1"/>
</dbReference>
<dbReference type="EMBL" id="UPPP01000116">
    <property type="protein sequence ID" value="VBB09380.1"/>
    <property type="molecule type" value="Genomic_DNA"/>
</dbReference>
<dbReference type="Proteomes" id="UP000277811">
    <property type="component" value="Unassembled WGS sequence"/>
</dbReference>
<dbReference type="RefSeq" id="WP_122630167.1">
    <property type="nucleotide sequence ID" value="NZ_UPPP01000116.1"/>
</dbReference>
<sequence>MLSTADLNFEAIGARIRQARGTLSQTAFGDSIGASRGYVNNIEHGAKPSVEFLVNVALTYGISTDWLLFGRKVEVLGAAESAAPYESGQPEPGAAAAALDLSKQIQGLLPENQKLVIEFLKMLRKQQKRPAD</sequence>
<gene>
    <name evidence="2" type="ORF">LUCI_4670</name>
</gene>
<reference evidence="2 3" key="1">
    <citation type="submission" date="2018-06" db="EMBL/GenBank/DDBJ databases">
        <authorList>
            <person name="Strepis N."/>
        </authorList>
    </citation>
    <scope>NUCLEOTIDE SEQUENCE [LARGE SCALE GENOMIC DNA]</scope>
    <source>
        <strain evidence="2">LUCI</strain>
    </source>
</reference>
<dbReference type="Pfam" id="PF01381">
    <property type="entry name" value="HTH_3"/>
    <property type="match status" value="1"/>
</dbReference>
<dbReference type="InterPro" id="IPR001387">
    <property type="entry name" value="Cro/C1-type_HTH"/>
</dbReference>
<dbReference type="SMART" id="SM00530">
    <property type="entry name" value="HTH_XRE"/>
    <property type="match status" value="1"/>
</dbReference>
<evidence type="ECO:0000313" key="2">
    <source>
        <dbReference type="EMBL" id="VBB09380.1"/>
    </source>
</evidence>
<dbReference type="OrthoDB" id="1684909at2"/>
<dbReference type="GO" id="GO:0003677">
    <property type="term" value="F:DNA binding"/>
    <property type="evidence" value="ECO:0007669"/>
    <property type="project" value="InterPro"/>
</dbReference>